<gene>
    <name evidence="3" type="ORF">JKG61_15585</name>
</gene>
<dbReference type="EMBL" id="JAERTY010000008">
    <property type="protein sequence ID" value="MBL1410175.1"/>
    <property type="molecule type" value="Genomic_DNA"/>
</dbReference>
<keyword evidence="4" id="KW-1185">Reference proteome</keyword>
<feature type="domain" description="Sialate O-acetylesterase" evidence="2">
    <location>
        <begin position="75"/>
        <end position="321"/>
    </location>
</feature>
<evidence type="ECO:0000259" key="2">
    <source>
        <dbReference type="Pfam" id="PF03629"/>
    </source>
</evidence>
<sequence length="443" mass="49807">MVLQRDTVTKFWGWAKAGSKVKVKASWLSDTLEAVTTGEAAWSVALPTSKAGGPYTLTVLSGAQKLELKNLLMGEVWICSGQSNMQWNSTNDLKEMKDRLPNIANSKIRLLNVSNIASAFPQDDLRNSWQVCDPVSAETFSAIGYFFAEKLNQELDVPIGIINSSWGGTCAEVWTPEQVVLQDWTLQEASLLKKTAPRKPNLPGRAWNSMVRPIVGYAVAGVLWYQGEDNVVSWSSYEKLFSAMISAWREEWKDPFPFYFAQIAPYSYNNKDLPRAAYLREAQVHTALHHENVYMVPTSDLVPDVKNIHPTRKKEVAERFANIALAKNYGLQRAQVLAPIYKNHVIEGNKILIDFYHMAQDELVSPSGKQIPHLMIAGADKVFHQADFKIKGSQLQVFSKYVPKPVAVRYAFSETDLTDLKATNGLPVSLFRTDDWLQFTEAQ</sequence>
<dbReference type="SUPFAM" id="SSF52266">
    <property type="entry name" value="SGNH hydrolase"/>
    <property type="match status" value="1"/>
</dbReference>
<dbReference type="PANTHER" id="PTHR22901:SF0">
    <property type="entry name" value="SIALATE O-ACETYLESTERASE"/>
    <property type="match status" value="1"/>
</dbReference>
<accession>A0ABS1R6N4</accession>
<evidence type="ECO:0000313" key="4">
    <source>
        <dbReference type="Proteomes" id="UP000625283"/>
    </source>
</evidence>
<dbReference type="PANTHER" id="PTHR22901">
    <property type="entry name" value="SIALATE O-ACETYLESTERASE"/>
    <property type="match status" value="1"/>
</dbReference>
<comment type="caution">
    <text evidence="3">The sequence shown here is derived from an EMBL/GenBank/DDBJ whole genome shotgun (WGS) entry which is preliminary data.</text>
</comment>
<dbReference type="InterPro" id="IPR005181">
    <property type="entry name" value="SASA"/>
</dbReference>
<evidence type="ECO:0000313" key="3">
    <source>
        <dbReference type="EMBL" id="MBL1410175.1"/>
    </source>
</evidence>
<dbReference type="Proteomes" id="UP000625283">
    <property type="component" value="Unassembled WGS sequence"/>
</dbReference>
<dbReference type="InterPro" id="IPR039329">
    <property type="entry name" value="SIAE"/>
</dbReference>
<dbReference type="Gene3D" id="3.40.50.1110">
    <property type="entry name" value="SGNH hydrolase"/>
    <property type="match status" value="1"/>
</dbReference>
<protein>
    <submittedName>
        <fullName evidence="3">Sialate O-acetylesterase</fullName>
    </submittedName>
</protein>
<dbReference type="InterPro" id="IPR036514">
    <property type="entry name" value="SGNH_hydro_sf"/>
</dbReference>
<evidence type="ECO:0000256" key="1">
    <source>
        <dbReference type="ARBA" id="ARBA00022801"/>
    </source>
</evidence>
<proteinExistence type="predicted"/>
<reference evidence="3 4" key="1">
    <citation type="submission" date="2021-01" db="EMBL/GenBank/DDBJ databases">
        <title>C459-1 draft genome sequence.</title>
        <authorList>
            <person name="Zhang X.-F."/>
        </authorList>
    </citation>
    <scope>NUCLEOTIDE SEQUENCE [LARGE SCALE GENOMIC DNA]</scope>
    <source>
        <strain evidence="4">C459-1</strain>
    </source>
</reference>
<organism evidence="3 4">
    <name type="scientific">Sphingobacterium faecale</name>
    <dbReference type="NCBI Taxonomy" id="2803775"/>
    <lineage>
        <taxon>Bacteria</taxon>
        <taxon>Pseudomonadati</taxon>
        <taxon>Bacteroidota</taxon>
        <taxon>Sphingobacteriia</taxon>
        <taxon>Sphingobacteriales</taxon>
        <taxon>Sphingobacteriaceae</taxon>
        <taxon>Sphingobacterium</taxon>
    </lineage>
</organism>
<name>A0ABS1R6N4_9SPHI</name>
<keyword evidence="1" id="KW-0378">Hydrolase</keyword>
<dbReference type="Pfam" id="PF03629">
    <property type="entry name" value="SASA"/>
    <property type="match status" value="1"/>
</dbReference>